<dbReference type="Proteomes" id="UP000244803">
    <property type="component" value="Chromosome 3"/>
</dbReference>
<reference evidence="2" key="1">
    <citation type="submission" date="2022-07" db="EMBL/GenBank/DDBJ databases">
        <title>Evaluation of T. orientalis genome assembly methods using nanopore sequencing and analysis of variation between genomes.</title>
        <authorList>
            <person name="Yam J."/>
            <person name="Micallef M.L."/>
            <person name="Liu M."/>
            <person name="Djordjevic S.P."/>
            <person name="Bogema D.R."/>
            <person name="Jenkins C."/>
        </authorList>
    </citation>
    <scope>NUCLEOTIDE SEQUENCE</scope>
    <source>
        <strain evidence="2">Fish Creek</strain>
    </source>
</reference>
<feature type="compositionally biased region" description="Low complexity" evidence="1">
    <location>
        <begin position="189"/>
        <end position="205"/>
    </location>
</feature>
<protein>
    <submittedName>
        <fullName evidence="2">Uncharacterized protein</fullName>
    </submittedName>
</protein>
<evidence type="ECO:0000256" key="1">
    <source>
        <dbReference type="SAM" id="MobiDB-lite"/>
    </source>
</evidence>
<evidence type="ECO:0000313" key="2">
    <source>
        <dbReference type="EMBL" id="UVC54380.1"/>
    </source>
</evidence>
<gene>
    <name evidence="2" type="ORF">MACJ_003922</name>
</gene>
<accession>A0A976XJE8</accession>
<dbReference type="InterPro" id="IPR007480">
    <property type="entry name" value="DUF529"/>
</dbReference>
<dbReference type="Pfam" id="PF04385">
    <property type="entry name" value="FAINT"/>
    <property type="match status" value="1"/>
</dbReference>
<proteinExistence type="predicted"/>
<dbReference type="EMBL" id="CP056066">
    <property type="protein sequence ID" value="UVC54380.1"/>
    <property type="molecule type" value="Genomic_DNA"/>
</dbReference>
<evidence type="ECO:0000313" key="3">
    <source>
        <dbReference type="Proteomes" id="UP000244803"/>
    </source>
</evidence>
<feature type="region of interest" description="Disordered" evidence="1">
    <location>
        <begin position="111"/>
        <end position="157"/>
    </location>
</feature>
<sequence length="205" mass="21663">MFKLDTMRVQIRSGLRAKFTKLTKKNFVGDDKYEFADGVKCTKVMFGEHELWKKGDHSVDEPVNVTYRDTLKVVVVRDAKYAVNYKKNTITDEWKHDGTTERLTSAAAKTAQTISTLESGTPSARTRGLASPGLARGHTGGSTTNLHSSSSMGGSTSNLTASSLLAKGLSGSVTDLTSSGLSTSKEDLAGAGASAGTGTLRGASH</sequence>
<feature type="region of interest" description="Disordered" evidence="1">
    <location>
        <begin position="175"/>
        <end position="205"/>
    </location>
</feature>
<feature type="compositionally biased region" description="Low complexity" evidence="1">
    <location>
        <begin position="148"/>
        <end position="157"/>
    </location>
</feature>
<name>A0A976XJE8_THEOR</name>
<dbReference type="AlphaFoldDB" id="A0A976XJE8"/>
<feature type="compositionally biased region" description="Polar residues" evidence="1">
    <location>
        <begin position="111"/>
        <end position="124"/>
    </location>
</feature>
<organism evidence="2 3">
    <name type="scientific">Theileria orientalis</name>
    <dbReference type="NCBI Taxonomy" id="68886"/>
    <lineage>
        <taxon>Eukaryota</taxon>
        <taxon>Sar</taxon>
        <taxon>Alveolata</taxon>
        <taxon>Apicomplexa</taxon>
        <taxon>Aconoidasida</taxon>
        <taxon>Piroplasmida</taxon>
        <taxon>Theileriidae</taxon>
        <taxon>Theileria</taxon>
    </lineage>
</organism>